<dbReference type="EMBL" id="JBGMEK010000021">
    <property type="protein sequence ID" value="MFA0811460.1"/>
    <property type="molecule type" value="Genomic_DNA"/>
</dbReference>
<organism evidence="1 2">
    <name type="scientific">Microbulbifer epialgicus</name>
    <dbReference type="NCBI Taxonomy" id="393907"/>
    <lineage>
        <taxon>Bacteria</taxon>
        <taxon>Pseudomonadati</taxon>
        <taxon>Pseudomonadota</taxon>
        <taxon>Gammaproteobacteria</taxon>
        <taxon>Cellvibrionales</taxon>
        <taxon>Microbulbiferaceae</taxon>
        <taxon>Microbulbifer</taxon>
    </lineage>
</organism>
<sequence>MTRIIAPQEGQLKHPPGRVIFDRPEFCWFSATGNFPHEEIAVVSEKIPLFGRCAEMPRY</sequence>
<comment type="caution">
    <text evidence="1">The sequence shown here is derived from an EMBL/GenBank/DDBJ whole genome shotgun (WGS) entry which is preliminary data.</text>
</comment>
<accession>A0ABV4NZF9</accession>
<dbReference type="RefSeq" id="WP_371839023.1">
    <property type="nucleotide sequence ID" value="NZ_JBGMEK010000021.1"/>
</dbReference>
<keyword evidence="2" id="KW-1185">Reference proteome</keyword>
<protein>
    <submittedName>
        <fullName evidence="1">Uncharacterized protein</fullName>
    </submittedName>
</protein>
<gene>
    <name evidence="1" type="ORF">ACCI49_11080</name>
</gene>
<reference evidence="1 2" key="1">
    <citation type="submission" date="2024-08" db="EMBL/GenBank/DDBJ databases">
        <authorList>
            <person name="Ishaq N."/>
        </authorList>
    </citation>
    <scope>NUCLEOTIDE SEQUENCE [LARGE SCALE GENOMIC DNA]</scope>
    <source>
        <strain evidence="1 2">DSM 18651</strain>
    </source>
</reference>
<evidence type="ECO:0000313" key="2">
    <source>
        <dbReference type="Proteomes" id="UP001569428"/>
    </source>
</evidence>
<name>A0ABV4NZF9_9GAMM</name>
<proteinExistence type="predicted"/>
<dbReference type="Proteomes" id="UP001569428">
    <property type="component" value="Unassembled WGS sequence"/>
</dbReference>
<evidence type="ECO:0000313" key="1">
    <source>
        <dbReference type="EMBL" id="MFA0811460.1"/>
    </source>
</evidence>